<reference evidence="1" key="1">
    <citation type="journal article" date="2012" name="PLoS ONE">
        <title>Gene sets for utilization of primary and secondary nutrition supplies in the distal gut of endangered iberian lynx.</title>
        <authorList>
            <person name="Alcaide M."/>
            <person name="Messina E."/>
            <person name="Richter M."/>
            <person name="Bargiela R."/>
            <person name="Peplies J."/>
            <person name="Huws S.A."/>
            <person name="Newbold C.J."/>
            <person name="Golyshin P.N."/>
            <person name="Simon M.A."/>
            <person name="Lopez G."/>
            <person name="Yakimov M.M."/>
            <person name="Ferrer M."/>
        </authorList>
    </citation>
    <scope>NUCLEOTIDE SEQUENCE</scope>
</reference>
<name>J9FE09_9ZZZZ</name>
<gene>
    <name evidence="1" type="ORF">EVA_18761</name>
</gene>
<dbReference type="AlphaFoldDB" id="J9FE09"/>
<protein>
    <submittedName>
        <fullName evidence="1">Uncharacterized protein</fullName>
    </submittedName>
</protein>
<evidence type="ECO:0000313" key="1">
    <source>
        <dbReference type="EMBL" id="EJW93131.1"/>
    </source>
</evidence>
<proteinExistence type="predicted"/>
<sequence>MTLLVTRISADHTYHAFALNDLALAAHLFDRSVNLHSHLHVLKARITMPHGRKAMKNTTAF</sequence>
<dbReference type="EMBL" id="AMCI01007150">
    <property type="protein sequence ID" value="EJW93131.1"/>
    <property type="molecule type" value="Genomic_DNA"/>
</dbReference>
<accession>J9FE09</accession>
<organism evidence="1">
    <name type="scientific">gut metagenome</name>
    <dbReference type="NCBI Taxonomy" id="749906"/>
    <lineage>
        <taxon>unclassified sequences</taxon>
        <taxon>metagenomes</taxon>
        <taxon>organismal metagenomes</taxon>
    </lineage>
</organism>
<comment type="caution">
    <text evidence="1">The sequence shown here is derived from an EMBL/GenBank/DDBJ whole genome shotgun (WGS) entry which is preliminary data.</text>
</comment>